<gene>
    <name evidence="1" type="ORF">DDW44_09070</name>
</gene>
<accession>A0A2S1T2U5</accession>
<proteinExistence type="predicted"/>
<keyword evidence="2" id="KW-1185">Reference proteome</keyword>
<dbReference type="Proteomes" id="UP000244900">
    <property type="component" value="Chromosome"/>
</dbReference>
<evidence type="ECO:0000313" key="1">
    <source>
        <dbReference type="EMBL" id="AWI32970.1"/>
    </source>
</evidence>
<organism evidence="1 2">
    <name type="scientific">Streptomyces tirandamycinicus</name>
    <dbReference type="NCBI Taxonomy" id="2174846"/>
    <lineage>
        <taxon>Bacteria</taxon>
        <taxon>Bacillati</taxon>
        <taxon>Actinomycetota</taxon>
        <taxon>Actinomycetes</taxon>
        <taxon>Kitasatosporales</taxon>
        <taxon>Streptomycetaceae</taxon>
        <taxon>Streptomyces</taxon>
    </lineage>
</organism>
<protein>
    <submittedName>
        <fullName evidence="1">Uncharacterized protein</fullName>
    </submittedName>
</protein>
<dbReference type="KEGG" id="stir:DDW44_09070"/>
<evidence type="ECO:0000313" key="2">
    <source>
        <dbReference type="Proteomes" id="UP000244900"/>
    </source>
</evidence>
<dbReference type="OrthoDB" id="5328543at2"/>
<sequence length="84" mass="9408">MAPSASVDPGWHTFLLHSVEYARWCERNFGYFLHHVPNSKLRTQGLMVDVVGRIREAGFLVDDRLWGRAGECNPPTCCGDGPCC</sequence>
<dbReference type="AlphaFoldDB" id="A0A2S1T2U5"/>
<name>A0A2S1T2U5_9ACTN</name>
<dbReference type="EMBL" id="CP029188">
    <property type="protein sequence ID" value="AWI32970.1"/>
    <property type="molecule type" value="Genomic_DNA"/>
</dbReference>
<reference evidence="1 2" key="1">
    <citation type="submission" date="2018-05" db="EMBL/GenBank/DDBJ databases">
        <title>Complete genome sequence of sponge-derived Streptomyces sp. HNM0039.</title>
        <authorList>
            <person name="Huang X."/>
            <person name="Zhou S."/>
        </authorList>
    </citation>
    <scope>NUCLEOTIDE SEQUENCE [LARGE SCALE GENOMIC DNA]</scope>
    <source>
        <strain evidence="1 2">HNM0039</strain>
    </source>
</reference>